<proteinExistence type="predicted"/>
<evidence type="ECO:0000313" key="2">
    <source>
        <dbReference type="Proteomes" id="UP001056120"/>
    </source>
</evidence>
<organism evidence="1 2">
    <name type="scientific">Smallanthus sonchifolius</name>
    <dbReference type="NCBI Taxonomy" id="185202"/>
    <lineage>
        <taxon>Eukaryota</taxon>
        <taxon>Viridiplantae</taxon>
        <taxon>Streptophyta</taxon>
        <taxon>Embryophyta</taxon>
        <taxon>Tracheophyta</taxon>
        <taxon>Spermatophyta</taxon>
        <taxon>Magnoliopsida</taxon>
        <taxon>eudicotyledons</taxon>
        <taxon>Gunneridae</taxon>
        <taxon>Pentapetalae</taxon>
        <taxon>asterids</taxon>
        <taxon>campanulids</taxon>
        <taxon>Asterales</taxon>
        <taxon>Asteraceae</taxon>
        <taxon>Asteroideae</taxon>
        <taxon>Heliantheae alliance</taxon>
        <taxon>Millerieae</taxon>
        <taxon>Smallanthus</taxon>
    </lineage>
</organism>
<comment type="caution">
    <text evidence="1">The sequence shown here is derived from an EMBL/GenBank/DDBJ whole genome shotgun (WGS) entry which is preliminary data.</text>
</comment>
<name>A0ACB9ITB3_9ASTR</name>
<dbReference type="EMBL" id="CM042024">
    <property type="protein sequence ID" value="KAI3810691.1"/>
    <property type="molecule type" value="Genomic_DNA"/>
</dbReference>
<accession>A0ACB9ITB3</accession>
<protein>
    <submittedName>
        <fullName evidence="1">Uncharacterized protein</fullName>
    </submittedName>
</protein>
<dbReference type="Proteomes" id="UP001056120">
    <property type="component" value="Linkage Group LG07"/>
</dbReference>
<gene>
    <name evidence="1" type="ORF">L1987_20313</name>
</gene>
<evidence type="ECO:0000313" key="1">
    <source>
        <dbReference type="EMBL" id="KAI3810691.1"/>
    </source>
</evidence>
<keyword evidence="2" id="KW-1185">Reference proteome</keyword>
<reference evidence="1 2" key="2">
    <citation type="journal article" date="2022" name="Mol. Ecol. Resour.">
        <title>The genomes of chicory, endive, great burdock and yacon provide insights into Asteraceae paleo-polyploidization history and plant inulin production.</title>
        <authorList>
            <person name="Fan W."/>
            <person name="Wang S."/>
            <person name="Wang H."/>
            <person name="Wang A."/>
            <person name="Jiang F."/>
            <person name="Liu H."/>
            <person name="Zhao H."/>
            <person name="Xu D."/>
            <person name="Zhang Y."/>
        </authorList>
    </citation>
    <scope>NUCLEOTIDE SEQUENCE [LARGE SCALE GENOMIC DNA]</scope>
    <source>
        <strain evidence="2">cv. Yunnan</strain>
        <tissue evidence="1">Leaves</tissue>
    </source>
</reference>
<reference evidence="2" key="1">
    <citation type="journal article" date="2022" name="Mol. Ecol. Resour.">
        <title>The genomes of chicory, endive, great burdock and yacon provide insights into Asteraceae palaeo-polyploidization history and plant inulin production.</title>
        <authorList>
            <person name="Fan W."/>
            <person name="Wang S."/>
            <person name="Wang H."/>
            <person name="Wang A."/>
            <person name="Jiang F."/>
            <person name="Liu H."/>
            <person name="Zhao H."/>
            <person name="Xu D."/>
            <person name="Zhang Y."/>
        </authorList>
    </citation>
    <scope>NUCLEOTIDE SEQUENCE [LARGE SCALE GENOMIC DNA]</scope>
    <source>
        <strain evidence="2">cv. Yunnan</strain>
    </source>
</reference>
<sequence length="223" mass="25291">MVRACELLLYEGELVAHAGELLSYGGEFIVYAGKLLSNEVVLFAYAGILCRPFTRRWNRLRDKLHVEACTFMYSHKLDRQNETGRKECFFFSEVKLLTLGEAKITSMYSPAALADYFYASLSCSMLVGDVAICFIFSTLMLQQVILMLSQVAYKLLHTAYYAAMLAALVDLDLVGFGYTGAFVEDPMQDKHYHMLDLRALAIFLKEERSICTIMILFFASLLL</sequence>